<proteinExistence type="predicted"/>
<sequence length="137" mass="16206">MQTEYRIANAGECSYGFAKELIEDHWKNTHVKEFLPLGRHNRLLREYLYGSDTHDAYLYLDDGTLIGAVIMAKLDDHHVGPIAVPLVCYVHSKYRSLYTAMWVIKQERHLTKMLGLWRYQRCKHIDKYTTQFTIKEL</sequence>
<dbReference type="Proteomes" id="UP000241381">
    <property type="component" value="Segment"/>
</dbReference>
<accession>A0A2P9JZR2</accession>
<dbReference type="EMBL" id="MG878892">
    <property type="protein sequence ID" value="AVI05026.1"/>
    <property type="molecule type" value="Genomic_DNA"/>
</dbReference>
<dbReference type="KEGG" id="vg:54989843"/>
<dbReference type="RefSeq" id="YP_009799358.1">
    <property type="nucleotide sequence ID" value="NC_047941.1"/>
</dbReference>
<organism evidence="1 2">
    <name type="scientific">Salmonella phage vB_SpuP_Spp16</name>
    <dbReference type="NCBI Taxonomy" id="2081603"/>
    <lineage>
        <taxon>Viruses</taxon>
        <taxon>Duplodnaviria</taxon>
        <taxon>Heunggongvirae</taxon>
        <taxon>Uroviricota</taxon>
        <taxon>Caudoviricetes</taxon>
        <taxon>Autographivirales</taxon>
        <taxon>Autonotataviridae</taxon>
        <taxon>Melnykvirinae</taxon>
        <taxon>Panjvirus</taxon>
        <taxon>Panjvirus Spp16</taxon>
    </lineage>
</organism>
<protein>
    <submittedName>
        <fullName evidence="1">Uncharacterized protein</fullName>
    </submittedName>
</protein>
<dbReference type="GeneID" id="54989843"/>
<name>A0A2P9JZR2_9CAUD</name>
<evidence type="ECO:0000313" key="1">
    <source>
        <dbReference type="EMBL" id="AVI05026.1"/>
    </source>
</evidence>
<reference evidence="1" key="1">
    <citation type="submission" date="2018-01" db="EMBL/GenBank/DDBJ databases">
        <title>Complete genome sequence analysis of a novel Salmonella phage Spp16.</title>
        <authorList>
            <person name="Zhao F."/>
            <person name="Sun H."/>
            <person name="Ren H."/>
            <person name="Tong Y."/>
        </authorList>
    </citation>
    <scope>NUCLEOTIDE SEQUENCE [LARGE SCALE GENOMIC DNA]</scope>
</reference>
<evidence type="ECO:0000313" key="2">
    <source>
        <dbReference type="Proteomes" id="UP000241381"/>
    </source>
</evidence>
<keyword evidence="2" id="KW-1185">Reference proteome</keyword>